<feature type="compositionally biased region" description="Basic residues" evidence="1">
    <location>
        <begin position="1"/>
        <end position="12"/>
    </location>
</feature>
<evidence type="ECO:0000313" key="2">
    <source>
        <dbReference type="EMBL" id="CUS03041.2"/>
    </source>
</evidence>
<dbReference type="KEGG" id="pbf:CFX0092_A1163"/>
<sequence>MGSHPPKSRGQYKHIPIDSQSKIKLTES</sequence>
<organism evidence="2 3">
    <name type="scientific">Candidatus Promineifilum breve</name>
    <dbReference type="NCBI Taxonomy" id="1806508"/>
    <lineage>
        <taxon>Bacteria</taxon>
        <taxon>Bacillati</taxon>
        <taxon>Chloroflexota</taxon>
        <taxon>Ardenticatenia</taxon>
        <taxon>Candidatus Promineifilales</taxon>
        <taxon>Candidatus Promineifilaceae</taxon>
        <taxon>Candidatus Promineifilum</taxon>
    </lineage>
</organism>
<reference evidence="2" key="1">
    <citation type="submission" date="2016-01" db="EMBL/GenBank/DDBJ databases">
        <authorList>
            <person name="Mcilroy J.S."/>
            <person name="Karst M S."/>
            <person name="Albertsen M."/>
        </authorList>
    </citation>
    <scope>NUCLEOTIDE SEQUENCE</scope>
    <source>
        <strain evidence="2">Cfx-K</strain>
    </source>
</reference>
<proteinExistence type="predicted"/>
<feature type="compositionally biased region" description="Polar residues" evidence="1">
    <location>
        <begin position="18"/>
        <end position="28"/>
    </location>
</feature>
<keyword evidence="3" id="KW-1185">Reference proteome</keyword>
<gene>
    <name evidence="2" type="ORF">CFX0092_A1163</name>
</gene>
<dbReference type="AlphaFoldDB" id="A0A160SZM0"/>
<evidence type="ECO:0000313" key="3">
    <source>
        <dbReference type="Proteomes" id="UP000215027"/>
    </source>
</evidence>
<dbReference type="EMBL" id="LN890655">
    <property type="protein sequence ID" value="CUS03041.2"/>
    <property type="molecule type" value="Genomic_DNA"/>
</dbReference>
<feature type="region of interest" description="Disordered" evidence="1">
    <location>
        <begin position="1"/>
        <end position="28"/>
    </location>
</feature>
<protein>
    <submittedName>
        <fullName evidence="2">Uncharacterized protein</fullName>
    </submittedName>
</protein>
<evidence type="ECO:0000256" key="1">
    <source>
        <dbReference type="SAM" id="MobiDB-lite"/>
    </source>
</evidence>
<accession>A0A160SZM0</accession>
<dbReference type="Proteomes" id="UP000215027">
    <property type="component" value="Chromosome I"/>
</dbReference>
<name>A0A160SZM0_9CHLR</name>